<reference evidence="1" key="1">
    <citation type="submission" date="2020-05" db="EMBL/GenBank/DDBJ databases">
        <title>Phylogenomic resolution of chytrid fungi.</title>
        <authorList>
            <person name="Stajich J.E."/>
            <person name="Amses K."/>
            <person name="Simmons R."/>
            <person name="Seto K."/>
            <person name="Myers J."/>
            <person name="Bonds A."/>
            <person name="Quandt C.A."/>
            <person name="Barry K."/>
            <person name="Liu P."/>
            <person name="Grigoriev I."/>
            <person name="Longcore J.E."/>
            <person name="James T.Y."/>
        </authorList>
    </citation>
    <scope>NUCLEOTIDE SEQUENCE</scope>
    <source>
        <strain evidence="1">JEL0318</strain>
    </source>
</reference>
<protein>
    <submittedName>
        <fullName evidence="1">Uncharacterized protein</fullName>
    </submittedName>
</protein>
<keyword evidence="2" id="KW-1185">Reference proteome</keyword>
<evidence type="ECO:0000313" key="2">
    <source>
        <dbReference type="Proteomes" id="UP001212841"/>
    </source>
</evidence>
<comment type="caution">
    <text evidence="1">The sequence shown here is derived from an EMBL/GenBank/DDBJ whole genome shotgun (WGS) entry which is preliminary data.</text>
</comment>
<organism evidence="1 2">
    <name type="scientific">Rhizophlyctis rosea</name>
    <dbReference type="NCBI Taxonomy" id="64517"/>
    <lineage>
        <taxon>Eukaryota</taxon>
        <taxon>Fungi</taxon>
        <taxon>Fungi incertae sedis</taxon>
        <taxon>Chytridiomycota</taxon>
        <taxon>Chytridiomycota incertae sedis</taxon>
        <taxon>Chytridiomycetes</taxon>
        <taxon>Rhizophlyctidales</taxon>
        <taxon>Rhizophlyctidaceae</taxon>
        <taxon>Rhizophlyctis</taxon>
    </lineage>
</organism>
<proteinExistence type="predicted"/>
<sequence length="167" mass="18921">MTQSQTPLSEDDFATLLHQYLIHKGLTTFSHDTFLSSPEIRNIANRVLLDQYEATELTEKRVIFLINRALAKLWKSGKIITKEDGWYEVVNHTANLGMVLGHLVGEETGGLDDSAVGVPLNYILVRLRDWQGGCYKYVKREAVVQSLALLVDSSEIYEVGRAEYRSF</sequence>
<name>A0AAD5X599_9FUNG</name>
<dbReference type="AlphaFoldDB" id="A0AAD5X599"/>
<accession>A0AAD5X599</accession>
<dbReference type="Proteomes" id="UP001212841">
    <property type="component" value="Unassembled WGS sequence"/>
</dbReference>
<evidence type="ECO:0000313" key="1">
    <source>
        <dbReference type="EMBL" id="KAJ3050560.1"/>
    </source>
</evidence>
<gene>
    <name evidence="1" type="ORF">HK097_008506</name>
</gene>
<dbReference type="EMBL" id="JADGJD010000500">
    <property type="protein sequence ID" value="KAJ3050560.1"/>
    <property type="molecule type" value="Genomic_DNA"/>
</dbReference>